<evidence type="ECO:0000313" key="2">
    <source>
        <dbReference type="Proteomes" id="UP000526501"/>
    </source>
</evidence>
<dbReference type="RefSeq" id="WP_185658488.1">
    <property type="nucleotide sequence ID" value="NZ_CAWPOO010000001.1"/>
</dbReference>
<comment type="caution">
    <text evidence="1">The sequence shown here is derived from an EMBL/GenBank/DDBJ whole genome shotgun (WGS) entry which is preliminary data.</text>
</comment>
<reference evidence="1 2" key="1">
    <citation type="submission" date="2020-07" db="EMBL/GenBank/DDBJ databases">
        <authorList>
            <person name="Feng X."/>
        </authorList>
    </citation>
    <scope>NUCLEOTIDE SEQUENCE [LARGE SCALE GENOMIC DNA]</scope>
    <source>
        <strain evidence="1 2">JCM23202</strain>
    </source>
</reference>
<organism evidence="1 2">
    <name type="scientific">Pelagicoccus albus</name>
    <dbReference type="NCBI Taxonomy" id="415222"/>
    <lineage>
        <taxon>Bacteria</taxon>
        <taxon>Pseudomonadati</taxon>
        <taxon>Verrucomicrobiota</taxon>
        <taxon>Opitutia</taxon>
        <taxon>Puniceicoccales</taxon>
        <taxon>Pelagicoccaceae</taxon>
        <taxon>Pelagicoccus</taxon>
    </lineage>
</organism>
<name>A0A7X1E8B2_9BACT</name>
<dbReference type="Proteomes" id="UP000526501">
    <property type="component" value="Unassembled WGS sequence"/>
</dbReference>
<gene>
    <name evidence="1" type="ORF">H5P27_00850</name>
</gene>
<keyword evidence="2" id="KW-1185">Reference proteome</keyword>
<accession>A0A7X1E8B2</accession>
<evidence type="ECO:0000313" key="1">
    <source>
        <dbReference type="EMBL" id="MBC2604597.1"/>
    </source>
</evidence>
<proteinExistence type="predicted"/>
<sequence>MKPEFLDKSEKLSSCFSEYRCGLECHGFRDFDELRAHLIERFPVSDVTVTLQADFAHSNSAETLDRIEITEISQDSVLLGISVGRRACLVVNLEKDSEWGDREGDWRPRQDYRGILTCAKWVYCRNVRDQVVEQMSNRGANRVVSFFLNSEGKIESASGLAKEFCESRFLGLDRANDYFPQSHWEYIQGALAKQKEVDGKAYKNDSLVFSFLEDSGIVNCVLQNMGETGFLLSLSAADS</sequence>
<dbReference type="EMBL" id="JACHVC010000001">
    <property type="protein sequence ID" value="MBC2604597.1"/>
    <property type="molecule type" value="Genomic_DNA"/>
</dbReference>
<protein>
    <submittedName>
        <fullName evidence="1">Uncharacterized protein</fullName>
    </submittedName>
</protein>
<dbReference type="AlphaFoldDB" id="A0A7X1E8B2"/>